<proteinExistence type="inferred from homology"/>
<dbReference type="InterPro" id="IPR020946">
    <property type="entry name" value="Flavin_mOase-like"/>
</dbReference>
<organism evidence="9 10">
    <name type="scientific">Agrilus planipennis</name>
    <name type="common">Emerald ash borer</name>
    <name type="synonym">Agrilus marcopoli</name>
    <dbReference type="NCBI Taxonomy" id="224129"/>
    <lineage>
        <taxon>Eukaryota</taxon>
        <taxon>Metazoa</taxon>
        <taxon>Ecdysozoa</taxon>
        <taxon>Arthropoda</taxon>
        <taxon>Hexapoda</taxon>
        <taxon>Insecta</taxon>
        <taxon>Pterygota</taxon>
        <taxon>Neoptera</taxon>
        <taxon>Endopterygota</taxon>
        <taxon>Coleoptera</taxon>
        <taxon>Polyphaga</taxon>
        <taxon>Elateriformia</taxon>
        <taxon>Buprestoidea</taxon>
        <taxon>Buprestidae</taxon>
        <taxon>Agrilinae</taxon>
        <taxon>Agrilus</taxon>
    </lineage>
</organism>
<dbReference type="GeneID" id="108744437"/>
<evidence type="ECO:0000256" key="2">
    <source>
        <dbReference type="ARBA" id="ARBA00009183"/>
    </source>
</evidence>
<keyword evidence="3 8" id="KW-0285">Flavoprotein</keyword>
<comment type="cofactor">
    <cofactor evidence="1 8">
        <name>FAD</name>
        <dbReference type="ChEBI" id="CHEBI:57692"/>
    </cofactor>
</comment>
<evidence type="ECO:0000256" key="7">
    <source>
        <dbReference type="ARBA" id="ARBA00023033"/>
    </source>
</evidence>
<dbReference type="InParanoid" id="A0A7F5RKS0"/>
<evidence type="ECO:0000256" key="6">
    <source>
        <dbReference type="ARBA" id="ARBA00023002"/>
    </source>
</evidence>
<name>A0A7F5RKS0_AGRPL</name>
<accession>A0A7F5RKS0</accession>
<comment type="similarity">
    <text evidence="2 8">Belongs to the FMO family.</text>
</comment>
<evidence type="ECO:0000313" key="9">
    <source>
        <dbReference type="Proteomes" id="UP000192223"/>
    </source>
</evidence>
<gene>
    <name evidence="10" type="primary">LOC108744437</name>
</gene>
<keyword evidence="7 8" id="KW-0503">Monooxygenase</keyword>
<dbReference type="PANTHER" id="PTHR23023">
    <property type="entry name" value="DIMETHYLANILINE MONOOXYGENASE"/>
    <property type="match status" value="1"/>
</dbReference>
<dbReference type="PIRSF" id="PIRSF000332">
    <property type="entry name" value="FMO"/>
    <property type="match status" value="1"/>
</dbReference>
<dbReference type="InterPro" id="IPR036188">
    <property type="entry name" value="FAD/NAD-bd_sf"/>
</dbReference>
<evidence type="ECO:0000256" key="1">
    <source>
        <dbReference type="ARBA" id="ARBA00001974"/>
    </source>
</evidence>
<dbReference type="AlphaFoldDB" id="A0A7F5RKS0"/>
<dbReference type="GO" id="GO:0050660">
    <property type="term" value="F:flavin adenine dinucleotide binding"/>
    <property type="evidence" value="ECO:0007669"/>
    <property type="project" value="InterPro"/>
</dbReference>
<dbReference type="FunFam" id="3.50.50.60:FF:000138">
    <property type="entry name" value="Flavin-containing monooxygenase"/>
    <property type="match status" value="1"/>
</dbReference>
<evidence type="ECO:0000313" key="10">
    <source>
        <dbReference type="RefSeq" id="XP_025836614.1"/>
    </source>
</evidence>
<evidence type="ECO:0000256" key="3">
    <source>
        <dbReference type="ARBA" id="ARBA00022630"/>
    </source>
</evidence>
<reference evidence="10" key="1">
    <citation type="submission" date="2025-08" db="UniProtKB">
        <authorList>
            <consortium name="RefSeq"/>
        </authorList>
    </citation>
    <scope>IDENTIFICATION</scope>
    <source>
        <tissue evidence="10">Entire body</tissue>
    </source>
</reference>
<dbReference type="Pfam" id="PF00743">
    <property type="entry name" value="FMO-like"/>
    <property type="match status" value="2"/>
</dbReference>
<dbReference type="Proteomes" id="UP000192223">
    <property type="component" value="Unplaced"/>
</dbReference>
<keyword evidence="6 8" id="KW-0560">Oxidoreductase</keyword>
<keyword evidence="4 8" id="KW-0274">FAD</keyword>
<sequence>MTTKSSKMSSCSKKADTKNIAIIGAGPAGLIAARCSLAEGFNVDVFEQGSSVGGTWVFTEETGIDQDGFPVHSAMYKNLRTNVPKELMEVSDFHYPTNMPTSYIRAEEVLDFFEKYADKFSLKCHIKFNTRVDKVKPVGASQWNVNTKNLETKEISESVYDAILICSGHYSHAYIPNIPGRETFKGIQVHSHDFRSPQILSGKKTVVVGYGLSGQDIARVIRQVTDTVFVSHSMKKRPFMPDNLIDRPRIAKINENSVEFTDGTVENVDAIVYCTGYDYRYPFLTKECGIVVEENKWVRPLYKGIINIERPTMAFIGLHAILAVVPMFELQVRFFLSTMNGHFPLPPKEALLKDFEEEVRKKVRFFLSTMNGHFPLPPKEALLKDFEEEVRKKRERGLQVRHMHYVGNAENQAEYFEELASTANIPRIPNVINKIFGNVIKERMTTGIRDSVYKIVDDEHFQQTYVQG</sequence>
<keyword evidence="5" id="KW-0521">NADP</keyword>
<dbReference type="GO" id="GO:0050661">
    <property type="term" value="F:NADP binding"/>
    <property type="evidence" value="ECO:0007669"/>
    <property type="project" value="InterPro"/>
</dbReference>
<dbReference type="EC" id="1.-.-.-" evidence="8"/>
<protein>
    <recommendedName>
        <fullName evidence="8">Flavin-containing monooxygenase</fullName>
        <ecNumber evidence="8">1.-.-.-</ecNumber>
    </recommendedName>
</protein>
<evidence type="ECO:0000256" key="5">
    <source>
        <dbReference type="ARBA" id="ARBA00022857"/>
    </source>
</evidence>
<keyword evidence="9" id="KW-1185">Reference proteome</keyword>
<dbReference type="InterPro" id="IPR050346">
    <property type="entry name" value="FMO-like"/>
</dbReference>
<dbReference type="KEGG" id="apln:108744437"/>
<dbReference type="SUPFAM" id="SSF51905">
    <property type="entry name" value="FAD/NAD(P)-binding domain"/>
    <property type="match status" value="2"/>
</dbReference>
<evidence type="ECO:0000256" key="4">
    <source>
        <dbReference type="ARBA" id="ARBA00022827"/>
    </source>
</evidence>
<dbReference type="InterPro" id="IPR000960">
    <property type="entry name" value="Flavin_mOase"/>
</dbReference>
<evidence type="ECO:0000256" key="8">
    <source>
        <dbReference type="RuleBase" id="RU361177"/>
    </source>
</evidence>
<dbReference type="OrthoDB" id="66881at2759"/>
<dbReference type="RefSeq" id="XP_025836614.1">
    <property type="nucleotide sequence ID" value="XM_025980829.1"/>
</dbReference>
<dbReference type="PRINTS" id="PR00370">
    <property type="entry name" value="FMOXYGENASE"/>
</dbReference>
<dbReference type="Gene3D" id="3.50.50.60">
    <property type="entry name" value="FAD/NAD(P)-binding domain"/>
    <property type="match status" value="3"/>
</dbReference>
<dbReference type="GO" id="GO:0004499">
    <property type="term" value="F:N,N-dimethylaniline monooxygenase activity"/>
    <property type="evidence" value="ECO:0007669"/>
    <property type="project" value="InterPro"/>
</dbReference>